<evidence type="ECO:0000256" key="1">
    <source>
        <dbReference type="SAM" id="MobiDB-lite"/>
    </source>
</evidence>
<organism evidence="2 3">
    <name type="scientific">Vicia faba</name>
    <name type="common">Broad bean</name>
    <name type="synonym">Faba vulgaris</name>
    <dbReference type="NCBI Taxonomy" id="3906"/>
    <lineage>
        <taxon>Eukaryota</taxon>
        <taxon>Viridiplantae</taxon>
        <taxon>Streptophyta</taxon>
        <taxon>Embryophyta</taxon>
        <taxon>Tracheophyta</taxon>
        <taxon>Spermatophyta</taxon>
        <taxon>Magnoliopsida</taxon>
        <taxon>eudicotyledons</taxon>
        <taxon>Gunneridae</taxon>
        <taxon>Pentapetalae</taxon>
        <taxon>rosids</taxon>
        <taxon>fabids</taxon>
        <taxon>Fabales</taxon>
        <taxon>Fabaceae</taxon>
        <taxon>Papilionoideae</taxon>
        <taxon>50 kb inversion clade</taxon>
        <taxon>NPAAA clade</taxon>
        <taxon>Hologalegina</taxon>
        <taxon>IRL clade</taxon>
        <taxon>Fabeae</taxon>
        <taxon>Vicia</taxon>
    </lineage>
</organism>
<feature type="region of interest" description="Disordered" evidence="1">
    <location>
        <begin position="1"/>
        <end position="24"/>
    </location>
</feature>
<dbReference type="Proteomes" id="UP001157006">
    <property type="component" value="Chromosome 6"/>
</dbReference>
<sequence>MWGHQEQRTLPTPDSGGITGRCTSGPQHLIPPDILCIFYTWRSSKFWGCQPPSNNKIIRTAMLICCCFLNRFHLTFYAFSTLGEALNSGEPSPWITGRCTSGPQHLDFKRIRTNPDLANARASPEFDPLLKRFHESFINAIKSIFGIFIKK</sequence>
<reference evidence="2 3" key="1">
    <citation type="submission" date="2023-01" db="EMBL/GenBank/DDBJ databases">
        <authorList>
            <person name="Kreplak J."/>
        </authorList>
    </citation>
    <scope>NUCLEOTIDE SEQUENCE [LARGE SCALE GENOMIC DNA]</scope>
</reference>
<dbReference type="EMBL" id="OX451741">
    <property type="protein sequence ID" value="CAI8618817.1"/>
    <property type="molecule type" value="Genomic_DNA"/>
</dbReference>
<name>A0AAV1B983_VICFA</name>
<evidence type="ECO:0000313" key="3">
    <source>
        <dbReference type="Proteomes" id="UP001157006"/>
    </source>
</evidence>
<protein>
    <submittedName>
        <fullName evidence="2">Uncharacterized protein</fullName>
    </submittedName>
</protein>
<proteinExistence type="predicted"/>
<gene>
    <name evidence="2" type="ORF">VFH_VI141200</name>
</gene>
<accession>A0AAV1B983</accession>
<keyword evidence="3" id="KW-1185">Reference proteome</keyword>
<evidence type="ECO:0000313" key="2">
    <source>
        <dbReference type="EMBL" id="CAI8618817.1"/>
    </source>
</evidence>
<dbReference type="AlphaFoldDB" id="A0AAV1B983"/>